<name>W7U5P5_9STRA</name>
<dbReference type="AlphaFoldDB" id="W7U5P5"/>
<accession>W7U5P5</accession>
<proteinExistence type="predicted"/>
<feature type="compositionally biased region" description="Basic and acidic residues" evidence="1">
    <location>
        <begin position="695"/>
        <end position="718"/>
    </location>
</feature>
<gene>
    <name evidence="2" type="ORF">Naga_100004g5</name>
</gene>
<sequence length="718" mass="76530">MNQPGVIQSALVEAASLHKGTRILIDPTLASICRKQSDLQGQAGVLQEDVTAWSKTVRVRFDGGKAGRVEVEAIRPTVSMTTEHAGVMSSGGEEEAGGVGHGTSDKKEARGNGRPTRGSRRSLNSATSSVSSSLDSDVPPLPPLVRRTSSRGAQPPIPMDEEERSETSVELHAEAIKRHVERHWERFKDRPDPRSWLEEMHDVCDTDSEREDEEEYRDVLALESRCCCLWCHAEKALEDTYCWNVACPASPLFSERAALPMPGGGASPAPPSLPVPAHWMSSAAGVQKIIKRKRAVAEEEALLPYTPAEAAALKAHPLGHAHSPPAYASIGERRRVKRLKGSDHSRFAEGKKVMPACGFLAHAPVHPQGHVLFNTHAYVKFLEGKAIPTGEGRKRMGEGEELGARRGGGRGERRGCRASFSLDPALYRWQVAEAARQEQEAQEAAAKAAEAAAKAAASAAAEARALYVEEQQRIRSAMVVEAAALAPREATAAAALVGSGICMPGGPSVGGSLAAIRAVWTNVDNGEKGEKDKGGKARNGQVALEENKGEEQEQARRPKKPGGGDEEEAGNRGSTRIPEPGTGERGPERGLVAGREDSGRMHEPTPVVASPVLDNLLTLEGGMTSPPATAEVLAKAQGIRPTGEKVGAAKIECPEAQAGGCPMTAAPASWAGLSMDRVGCVEGQSGPYKEQQQAESREKSRMCQSPKRLEEAKFPSRP</sequence>
<feature type="region of interest" description="Disordered" evidence="1">
    <location>
        <begin position="80"/>
        <end position="169"/>
    </location>
</feature>
<feature type="region of interest" description="Disordered" evidence="1">
    <location>
        <begin position="525"/>
        <end position="606"/>
    </location>
</feature>
<dbReference type="Proteomes" id="UP000019335">
    <property type="component" value="Chromosome 5"/>
</dbReference>
<dbReference type="EMBL" id="AZIL01000352">
    <property type="protein sequence ID" value="EWM28146.1"/>
    <property type="molecule type" value="Genomic_DNA"/>
</dbReference>
<reference evidence="2 3" key="1">
    <citation type="journal article" date="2014" name="Mol. Plant">
        <title>Chromosome Scale Genome Assembly and Transcriptome Profiling of Nannochloropsis gaditana in Nitrogen Depletion.</title>
        <authorList>
            <person name="Corteggiani Carpinelli E."/>
            <person name="Telatin A."/>
            <person name="Vitulo N."/>
            <person name="Forcato C."/>
            <person name="D'Angelo M."/>
            <person name="Schiavon R."/>
            <person name="Vezzi A."/>
            <person name="Giacometti G.M."/>
            <person name="Morosinotto T."/>
            <person name="Valle G."/>
        </authorList>
    </citation>
    <scope>NUCLEOTIDE SEQUENCE [LARGE SCALE GENOMIC DNA]</scope>
    <source>
        <strain evidence="2 3">B-31</strain>
    </source>
</reference>
<feature type="compositionally biased region" description="Basic and acidic residues" evidence="1">
    <location>
        <begin position="545"/>
        <end position="556"/>
    </location>
</feature>
<feature type="region of interest" description="Disordered" evidence="1">
    <location>
        <begin position="679"/>
        <end position="718"/>
    </location>
</feature>
<dbReference type="OrthoDB" id="10466835at2759"/>
<feature type="compositionally biased region" description="Low complexity" evidence="1">
    <location>
        <begin position="121"/>
        <end position="151"/>
    </location>
</feature>
<comment type="caution">
    <text evidence="2">The sequence shown here is derived from an EMBL/GenBank/DDBJ whole genome shotgun (WGS) entry which is preliminary data.</text>
</comment>
<feature type="compositionally biased region" description="Basic and acidic residues" evidence="1">
    <location>
        <begin position="594"/>
        <end position="603"/>
    </location>
</feature>
<organism evidence="2 3">
    <name type="scientific">Nannochloropsis gaditana</name>
    <dbReference type="NCBI Taxonomy" id="72520"/>
    <lineage>
        <taxon>Eukaryota</taxon>
        <taxon>Sar</taxon>
        <taxon>Stramenopiles</taxon>
        <taxon>Ochrophyta</taxon>
        <taxon>Eustigmatophyceae</taxon>
        <taxon>Eustigmatales</taxon>
        <taxon>Monodopsidaceae</taxon>
        <taxon>Nannochloropsis</taxon>
    </lineage>
</organism>
<evidence type="ECO:0000313" key="3">
    <source>
        <dbReference type="Proteomes" id="UP000019335"/>
    </source>
</evidence>
<feature type="compositionally biased region" description="Basic and acidic residues" evidence="1">
    <location>
        <begin position="525"/>
        <end position="535"/>
    </location>
</feature>
<evidence type="ECO:0000313" key="2">
    <source>
        <dbReference type="EMBL" id="EWM28146.1"/>
    </source>
</evidence>
<protein>
    <submittedName>
        <fullName evidence="2">Uncharacterized protein</fullName>
    </submittedName>
</protein>
<feature type="compositionally biased region" description="Basic and acidic residues" evidence="1">
    <location>
        <begin position="391"/>
        <end position="415"/>
    </location>
</feature>
<evidence type="ECO:0000256" key="1">
    <source>
        <dbReference type="SAM" id="MobiDB-lite"/>
    </source>
</evidence>
<keyword evidence="3" id="KW-1185">Reference proteome</keyword>
<feature type="region of interest" description="Disordered" evidence="1">
    <location>
        <begin position="390"/>
        <end position="415"/>
    </location>
</feature>